<organism evidence="1 2">
    <name type="scientific">Flavobacterium bizetiae</name>
    <dbReference type="NCBI Taxonomy" id="2704140"/>
    <lineage>
        <taxon>Bacteria</taxon>
        <taxon>Pseudomonadati</taxon>
        <taxon>Bacteroidota</taxon>
        <taxon>Flavobacteriia</taxon>
        <taxon>Flavobacteriales</taxon>
        <taxon>Flavobacteriaceae</taxon>
        <taxon>Flavobacterium</taxon>
    </lineage>
</organism>
<name>A0A6J4GCA1_9FLAO</name>
<dbReference type="Proteomes" id="UP000479938">
    <property type="component" value="Unassembled WGS sequence"/>
</dbReference>
<reference evidence="1 2" key="1">
    <citation type="submission" date="2020-02" db="EMBL/GenBank/DDBJ databases">
        <authorList>
            <person name="Criscuolo A."/>
        </authorList>
    </citation>
    <scope>NUCLEOTIDE SEQUENCE [LARGE SCALE GENOMIC DNA]</scope>
    <source>
        <strain evidence="1">CIP105534</strain>
    </source>
</reference>
<protein>
    <submittedName>
        <fullName evidence="1">Uncharacterized protein</fullName>
    </submittedName>
</protein>
<dbReference type="InterPro" id="IPR029069">
    <property type="entry name" value="HotDog_dom_sf"/>
</dbReference>
<gene>
    <name evidence="1" type="ORF">FLA105534_01356</name>
</gene>
<dbReference type="EMBL" id="CADCSU010000064">
    <property type="protein sequence ID" value="CAA9196843.1"/>
    <property type="molecule type" value="Genomic_DNA"/>
</dbReference>
<accession>A0A6J4GCA1</accession>
<keyword evidence="2" id="KW-1185">Reference proteome</keyword>
<sequence>MTNVVRSVSCKLASFFTPKYIKMICKNYVVSGEDVNDHMVMEDSAYISYTLRLLYHFLFYNGVSKEKLNGLHVELQEGNQVLVFHKNLMFTEPFFIELKHCHINDKINIKSCFFNSKNECCAEITKEVEWVDSILKEIIPAPKQILKRFDHKSIRTFDRPD</sequence>
<dbReference type="AlphaFoldDB" id="A0A6J4GCA1"/>
<dbReference type="SUPFAM" id="SSF54637">
    <property type="entry name" value="Thioesterase/thiol ester dehydrase-isomerase"/>
    <property type="match status" value="1"/>
</dbReference>
<evidence type="ECO:0000313" key="2">
    <source>
        <dbReference type="Proteomes" id="UP000479938"/>
    </source>
</evidence>
<evidence type="ECO:0000313" key="1">
    <source>
        <dbReference type="EMBL" id="CAA9196843.1"/>
    </source>
</evidence>
<proteinExistence type="predicted"/>